<dbReference type="EMBL" id="PCRS01000039">
    <property type="protein sequence ID" value="PIP24825.1"/>
    <property type="molecule type" value="Genomic_DNA"/>
</dbReference>
<dbReference type="InterPro" id="IPR018466">
    <property type="entry name" value="Kre9/Knh1-like_N"/>
</dbReference>
<protein>
    <recommendedName>
        <fullName evidence="3">Yeast cell wall synthesis Kre9/Knh1-like N-terminal domain-containing protein</fullName>
    </recommendedName>
</protein>
<gene>
    <name evidence="4" type="ORF">COX34_02150</name>
</gene>
<dbReference type="Proteomes" id="UP000228681">
    <property type="component" value="Unassembled WGS sequence"/>
</dbReference>
<dbReference type="Gene3D" id="3.10.100.10">
    <property type="entry name" value="Mannose-Binding Protein A, subunit A"/>
    <property type="match status" value="1"/>
</dbReference>
<feature type="transmembrane region" description="Helical" evidence="2">
    <location>
        <begin position="9"/>
        <end position="30"/>
    </location>
</feature>
<dbReference type="InterPro" id="IPR016187">
    <property type="entry name" value="CTDL_fold"/>
</dbReference>
<reference evidence="4 5" key="1">
    <citation type="submission" date="2017-09" db="EMBL/GenBank/DDBJ databases">
        <title>Depth-based differentiation of microbial function through sediment-hosted aquifers and enrichment of novel symbionts in the deep terrestrial subsurface.</title>
        <authorList>
            <person name="Probst A.J."/>
            <person name="Ladd B."/>
            <person name="Jarett J.K."/>
            <person name="Geller-Mcgrath D.E."/>
            <person name="Sieber C.M."/>
            <person name="Emerson J.B."/>
            <person name="Anantharaman K."/>
            <person name="Thomas B.C."/>
            <person name="Malmstrom R."/>
            <person name="Stieglmeier M."/>
            <person name="Klingl A."/>
            <person name="Woyke T."/>
            <person name="Ryan C.M."/>
            <person name="Banfield J.F."/>
        </authorList>
    </citation>
    <scope>NUCLEOTIDE SEQUENCE [LARGE SCALE GENOMIC DNA]</scope>
    <source>
        <strain evidence="4">CG23_combo_of_CG06-09_8_20_14_all_36_12</strain>
    </source>
</reference>
<dbReference type="AlphaFoldDB" id="A0A2G9Z001"/>
<sequence>MKLPFKENLILILAIFIFLFIELGVFVNVAPDNLFLAQLFSTKRIKLGTPNGGEEWKTGESYQISWTSRGIDRIGLVLFRGAEPKWIAKNIESKEGKYDWQIFIWEEPSQDYRVAIFEYPWKKGNKIDYSDKAFTIIGPKFASCDTVSLKTEWPYLSSDFPNLRKVFITNQKWTGDLGGLEGADEKCQTEAEKAGFTGSWKALLGDDRALAIDRLKLDGVFVEAEIAATLTEGKTCHRLLGENFEKFLEKFSNLWVVNREKLSEGFLNSFSNIWLGRINDASPKDCLTITIQYPSKIISENYSFTTTCQNWSQEDDKILGYPPTGRYTPEYPKCYTPYGKLIDAVGQAGLSSGLTGGGAGTNSFTPSQGKYCENYQKLLCIEQ</sequence>
<keyword evidence="2" id="KW-0812">Transmembrane</keyword>
<dbReference type="InterPro" id="IPR016186">
    <property type="entry name" value="C-type_lectin-like/link_sf"/>
</dbReference>
<evidence type="ECO:0000313" key="4">
    <source>
        <dbReference type="EMBL" id="PIP24825.1"/>
    </source>
</evidence>
<keyword evidence="2" id="KW-0472">Membrane</keyword>
<keyword evidence="1" id="KW-0732">Signal</keyword>
<feature type="domain" description="Yeast cell wall synthesis Kre9/Knh1-like N-terminal" evidence="3">
    <location>
        <begin position="49"/>
        <end position="132"/>
    </location>
</feature>
<evidence type="ECO:0000256" key="1">
    <source>
        <dbReference type="ARBA" id="ARBA00022729"/>
    </source>
</evidence>
<dbReference type="Pfam" id="PF10342">
    <property type="entry name" value="Kre9_KNH"/>
    <property type="match status" value="1"/>
</dbReference>
<organism evidence="4 5">
    <name type="scientific">Candidatus Nealsonbacteria bacterium CG23_combo_of_CG06-09_8_20_14_all_36_12</name>
    <dbReference type="NCBI Taxonomy" id="1974718"/>
    <lineage>
        <taxon>Bacteria</taxon>
        <taxon>Candidatus Nealsoniibacteriota</taxon>
    </lineage>
</organism>
<evidence type="ECO:0000259" key="3">
    <source>
        <dbReference type="Pfam" id="PF10342"/>
    </source>
</evidence>
<accession>A0A2G9Z001</accession>
<evidence type="ECO:0000256" key="2">
    <source>
        <dbReference type="SAM" id="Phobius"/>
    </source>
</evidence>
<evidence type="ECO:0000313" key="5">
    <source>
        <dbReference type="Proteomes" id="UP000228681"/>
    </source>
</evidence>
<proteinExistence type="predicted"/>
<comment type="caution">
    <text evidence="4">The sequence shown here is derived from an EMBL/GenBank/DDBJ whole genome shotgun (WGS) entry which is preliminary data.</text>
</comment>
<name>A0A2G9Z001_9BACT</name>
<keyword evidence="2" id="KW-1133">Transmembrane helix</keyword>
<dbReference type="SUPFAM" id="SSF56436">
    <property type="entry name" value="C-type lectin-like"/>
    <property type="match status" value="1"/>
</dbReference>